<dbReference type="EMBL" id="VUNB01000001">
    <property type="protein sequence ID" value="MST68143.1"/>
    <property type="molecule type" value="Genomic_DNA"/>
</dbReference>
<protein>
    <submittedName>
        <fullName evidence="3">DUF2207 domain-containing protein</fullName>
    </submittedName>
</protein>
<keyword evidence="1" id="KW-0812">Transmembrane</keyword>
<accession>A0A6A8M5N6</accession>
<dbReference type="RefSeq" id="WP_154571617.1">
    <property type="nucleotide sequence ID" value="NZ_VUNB01000001.1"/>
</dbReference>
<feature type="transmembrane region" description="Helical" evidence="1">
    <location>
        <begin position="20"/>
        <end position="38"/>
    </location>
</feature>
<reference evidence="3" key="1">
    <citation type="submission" date="2019-09" db="EMBL/GenBank/DDBJ databases">
        <title>In-depth cultivation of the pig gut microbiome towards novel bacterial diversity and tailored functional studies.</title>
        <authorList>
            <person name="Wylensek D."/>
            <person name="Hitch T.C.A."/>
            <person name="Clavel T."/>
        </authorList>
    </citation>
    <scope>NUCLEOTIDE SEQUENCE</scope>
    <source>
        <strain evidence="3">RF-744-FAT-WT-3</strain>
    </source>
</reference>
<feature type="domain" description="DUF2207" evidence="2">
    <location>
        <begin position="53"/>
        <end position="222"/>
    </location>
</feature>
<comment type="caution">
    <text evidence="3">The sequence shown here is derived from an EMBL/GenBank/DDBJ whole genome shotgun (WGS) entry which is preliminary data.</text>
</comment>
<organism evidence="3">
    <name type="scientific">Baileyella intestinalis</name>
    <dbReference type="NCBI Taxonomy" id="2606709"/>
    <lineage>
        <taxon>Bacteria</taxon>
        <taxon>Bacillati</taxon>
        <taxon>Bacillota</taxon>
        <taxon>Clostridia</taxon>
        <taxon>Peptostreptococcales</taxon>
        <taxon>Anaerovoracaceae</taxon>
        <taxon>Baileyella</taxon>
    </lineage>
</organism>
<feature type="transmembrane region" description="Helical" evidence="1">
    <location>
        <begin position="241"/>
        <end position="260"/>
    </location>
</feature>
<feature type="transmembrane region" description="Helical" evidence="1">
    <location>
        <begin position="481"/>
        <end position="500"/>
    </location>
</feature>
<evidence type="ECO:0000256" key="1">
    <source>
        <dbReference type="SAM" id="Phobius"/>
    </source>
</evidence>
<feature type="transmembrane region" description="Helical" evidence="1">
    <location>
        <begin position="420"/>
        <end position="442"/>
    </location>
</feature>
<evidence type="ECO:0000313" key="3">
    <source>
        <dbReference type="EMBL" id="MST68143.1"/>
    </source>
</evidence>
<keyword evidence="1" id="KW-0472">Membrane</keyword>
<sequence length="624" mass="71044">MSSNAEKHNMTSRDAGGIKYAIAGLLILFFVLCFTYQGTVESYGAQEGYALKVYDYKAVVNKNHSYDITQKLTVSVPADMKTITFYIPKGNYSISDIKVDGGKAVASVKDNDMEVTANVPPSASGKDHTFTLKYKISAYQDNIGAYDRMYFDPLSAAWKVPIGRVNITVYLPEDFPDEDLNMFAGQFGTQDATNKASFSVSDHVVHITADKVPANFGITLKAQLPDGYWKGAINYNWGEEMAGVIFAVILIMTLLLWLIGGRDPRMKHTRKFYPPKGMLPMETSYLDNGHFKTKDMITLLIYMGIRGYLRIQEYAPKKYRLVKLKEPPVQEEKYVRNAFNTVFRDVYQGRAVEMSDLGPRLKDTFVQMQFDVSSGYTSKDMRPCTILSKVFRLIATIMLSLGVASIPTLSNMYIDTEMKYMMPVATLILSFVSIIATCWVFDNRREYDTNEYRVKMGASLIFFGAVVVYGCVQMWSRFSAVVVPVIIIVVSFICLWLTVIMKARARGNAAANNRVDGLRRFIATAKEKEITSILRDNPYYYYQILPYAFQFSQMEKWAKKFQYMGIQPPSWYEFQLSGHAQTDKMKKKGTVAFAFSLITFARTFASEYDGMINRERLKFRQGRF</sequence>
<feature type="transmembrane region" description="Helical" evidence="1">
    <location>
        <begin position="454"/>
        <end position="475"/>
    </location>
</feature>
<gene>
    <name evidence="3" type="ORF">FYJ66_00755</name>
</gene>
<feature type="transmembrane region" description="Helical" evidence="1">
    <location>
        <begin position="390"/>
        <end position="414"/>
    </location>
</feature>
<evidence type="ECO:0000259" key="2">
    <source>
        <dbReference type="Pfam" id="PF09972"/>
    </source>
</evidence>
<keyword evidence="1" id="KW-1133">Transmembrane helix</keyword>
<dbReference type="InterPro" id="IPR018702">
    <property type="entry name" value="DUF2207"/>
</dbReference>
<dbReference type="Pfam" id="PF09972">
    <property type="entry name" value="DUF2207"/>
    <property type="match status" value="1"/>
</dbReference>
<dbReference type="AlphaFoldDB" id="A0A6A8M5N6"/>
<proteinExistence type="predicted"/>
<name>A0A6A8M5N6_9FIRM</name>